<organism evidence="2 3">
    <name type="scientific">Neonectria punicea</name>
    <dbReference type="NCBI Taxonomy" id="979145"/>
    <lineage>
        <taxon>Eukaryota</taxon>
        <taxon>Fungi</taxon>
        <taxon>Dikarya</taxon>
        <taxon>Ascomycota</taxon>
        <taxon>Pezizomycotina</taxon>
        <taxon>Sordariomycetes</taxon>
        <taxon>Hypocreomycetidae</taxon>
        <taxon>Hypocreales</taxon>
        <taxon>Nectriaceae</taxon>
        <taxon>Neonectria</taxon>
    </lineage>
</organism>
<keyword evidence="1" id="KW-0732">Signal</keyword>
<reference evidence="2 3" key="1">
    <citation type="journal article" date="2025" name="Microbiol. Resour. Announc.">
        <title>Draft genome sequences for Neonectria magnoliae and Neonectria punicea, canker pathogens of Liriodendron tulipifera and Acer saccharum in West Virginia.</title>
        <authorList>
            <person name="Petronek H.M."/>
            <person name="Kasson M.T."/>
            <person name="Metheny A.M."/>
            <person name="Stauder C.M."/>
            <person name="Lovett B."/>
            <person name="Lynch S.C."/>
            <person name="Garnas J.R."/>
            <person name="Kasson L.R."/>
            <person name="Stajich J.E."/>
        </authorList>
    </citation>
    <scope>NUCLEOTIDE SEQUENCE [LARGE SCALE GENOMIC DNA]</scope>
    <source>
        <strain evidence="2 3">NRRL 64653</strain>
    </source>
</reference>
<accession>A0ABR1GYL6</accession>
<evidence type="ECO:0000256" key="1">
    <source>
        <dbReference type="SAM" id="SignalP"/>
    </source>
</evidence>
<comment type="caution">
    <text evidence="2">The sequence shown here is derived from an EMBL/GenBank/DDBJ whole genome shotgun (WGS) entry which is preliminary data.</text>
</comment>
<feature type="chain" id="PRO_5046498208" evidence="1">
    <location>
        <begin position="26"/>
        <end position="228"/>
    </location>
</feature>
<feature type="signal peptide" evidence="1">
    <location>
        <begin position="1"/>
        <end position="25"/>
    </location>
</feature>
<dbReference type="EMBL" id="JAZAVJ010000115">
    <property type="protein sequence ID" value="KAK7413915.1"/>
    <property type="molecule type" value="Genomic_DNA"/>
</dbReference>
<keyword evidence="3" id="KW-1185">Reference proteome</keyword>
<protein>
    <submittedName>
        <fullName evidence="2">Uncharacterized protein</fullName>
    </submittedName>
</protein>
<sequence>MTLISLFLRVAALTLLAALSAPVSATPAIIVPSYITADQREDLKINQRIEEDSELRKRFSAYRVFLALETPGWGAGPVCWLSYQEELDTTQVNITIPADVAPDESRIRISTGLMKKGAERVNGYSYSIRTTLQGANGTWSQRELDGWVISDENVVSCWAFKCARQCHERYYTGDKTRSSDGTSDEKADACVDQCVKDLNPQGGGSSNMIPTWSVLMAGVVVGIVNTVL</sequence>
<name>A0ABR1GYL6_9HYPO</name>
<evidence type="ECO:0000313" key="3">
    <source>
        <dbReference type="Proteomes" id="UP001498476"/>
    </source>
</evidence>
<proteinExistence type="predicted"/>
<evidence type="ECO:0000313" key="2">
    <source>
        <dbReference type="EMBL" id="KAK7413915.1"/>
    </source>
</evidence>
<dbReference type="Proteomes" id="UP001498476">
    <property type="component" value="Unassembled WGS sequence"/>
</dbReference>
<gene>
    <name evidence="2" type="ORF">QQX98_007182</name>
</gene>